<dbReference type="EMBL" id="LR899009">
    <property type="protein sequence ID" value="CAD7078268.1"/>
    <property type="molecule type" value="Genomic_DNA"/>
</dbReference>
<evidence type="ECO:0000313" key="3">
    <source>
        <dbReference type="Proteomes" id="UP000594454"/>
    </source>
</evidence>
<evidence type="ECO:0000256" key="1">
    <source>
        <dbReference type="SAM" id="Phobius"/>
    </source>
</evidence>
<gene>
    <name evidence="2" type="ORF">HERILL_LOCUS1546</name>
</gene>
<dbReference type="PANTHER" id="PTHR36694">
    <property type="entry name" value="PASIFLORA 1, ISOFORM A-RELATED"/>
    <property type="match status" value="1"/>
</dbReference>
<dbReference type="InterPro" id="IPR031720">
    <property type="entry name" value="DUF4728"/>
</dbReference>
<name>A0A7R8UCI1_HERIL</name>
<keyword evidence="3" id="KW-1185">Reference proteome</keyword>
<proteinExistence type="predicted"/>
<feature type="transmembrane region" description="Helical" evidence="1">
    <location>
        <begin position="15"/>
        <end position="34"/>
    </location>
</feature>
<feature type="transmembrane region" description="Helical" evidence="1">
    <location>
        <begin position="54"/>
        <end position="73"/>
    </location>
</feature>
<evidence type="ECO:0000313" key="2">
    <source>
        <dbReference type="EMBL" id="CAD7078268.1"/>
    </source>
</evidence>
<dbReference type="PANTHER" id="PTHR36694:SF11">
    <property type="entry name" value="LP21121P-RELATED"/>
    <property type="match status" value="1"/>
</dbReference>
<protein>
    <submittedName>
        <fullName evidence="2">Uncharacterized protein</fullName>
    </submittedName>
</protein>
<dbReference type="InParanoid" id="A0A7R8UCI1"/>
<feature type="transmembrane region" description="Helical" evidence="1">
    <location>
        <begin position="85"/>
        <end position="103"/>
    </location>
</feature>
<sequence length="157" mass="17530">MEPFKKCCFCCKLETGAYILGAAGLILSLVNIIGGSLILNKIIITDDESPPSTIFHIIYSVVGLICFALLIFGAKRRNSWLMLPYIVYSVVSLATVAVVLFIEEFNGIHETYVKVGLVLVFGVAICLEVYFVLCMISLYLKLRKEKCENENEGFFKL</sequence>
<organism evidence="2 3">
    <name type="scientific">Hermetia illucens</name>
    <name type="common">Black soldier fly</name>
    <dbReference type="NCBI Taxonomy" id="343691"/>
    <lineage>
        <taxon>Eukaryota</taxon>
        <taxon>Metazoa</taxon>
        <taxon>Ecdysozoa</taxon>
        <taxon>Arthropoda</taxon>
        <taxon>Hexapoda</taxon>
        <taxon>Insecta</taxon>
        <taxon>Pterygota</taxon>
        <taxon>Neoptera</taxon>
        <taxon>Endopterygota</taxon>
        <taxon>Diptera</taxon>
        <taxon>Brachycera</taxon>
        <taxon>Stratiomyomorpha</taxon>
        <taxon>Stratiomyidae</taxon>
        <taxon>Hermetiinae</taxon>
        <taxon>Hermetia</taxon>
    </lineage>
</organism>
<reference evidence="2 3" key="1">
    <citation type="submission" date="2020-11" db="EMBL/GenBank/DDBJ databases">
        <authorList>
            <person name="Wallbank WR R."/>
            <person name="Pardo Diaz C."/>
            <person name="Kozak K."/>
            <person name="Martin S."/>
            <person name="Jiggins C."/>
            <person name="Moest M."/>
            <person name="Warren A I."/>
            <person name="Generalovic N T."/>
            <person name="Byers J.R.P. K."/>
            <person name="Montejo-Kovacevich G."/>
            <person name="Yen C E."/>
        </authorList>
    </citation>
    <scope>NUCLEOTIDE SEQUENCE [LARGE SCALE GENOMIC DNA]</scope>
</reference>
<keyword evidence="1" id="KW-0472">Membrane</keyword>
<feature type="transmembrane region" description="Helical" evidence="1">
    <location>
        <begin position="115"/>
        <end position="140"/>
    </location>
</feature>
<keyword evidence="1" id="KW-1133">Transmembrane helix</keyword>
<dbReference type="OMA" id="ICLEVYF"/>
<dbReference type="Pfam" id="PF15860">
    <property type="entry name" value="DUF4728"/>
    <property type="match status" value="1"/>
</dbReference>
<dbReference type="OrthoDB" id="8118226at2759"/>
<dbReference type="Proteomes" id="UP000594454">
    <property type="component" value="Chromosome 1"/>
</dbReference>
<accession>A0A7R8UCI1</accession>
<dbReference type="AlphaFoldDB" id="A0A7R8UCI1"/>
<dbReference type="FunCoup" id="A0A7R8UCI1">
    <property type="interactions" value="3"/>
</dbReference>
<keyword evidence="1" id="KW-0812">Transmembrane</keyword>